<evidence type="ECO:0008006" key="4">
    <source>
        <dbReference type="Google" id="ProtNLM"/>
    </source>
</evidence>
<keyword evidence="3" id="KW-1185">Reference proteome</keyword>
<dbReference type="EMBL" id="JAMQON010000001">
    <property type="protein sequence ID" value="MDS0258154.1"/>
    <property type="molecule type" value="Genomic_DNA"/>
</dbReference>
<feature type="region of interest" description="Disordered" evidence="1">
    <location>
        <begin position="1"/>
        <end position="21"/>
    </location>
</feature>
<dbReference type="Proteomes" id="UP001259659">
    <property type="component" value="Unassembled WGS sequence"/>
</dbReference>
<reference evidence="2 3" key="1">
    <citation type="submission" date="2022-06" db="EMBL/GenBank/DDBJ databases">
        <title>Haloarcula sp. a new haloarchaeum isolate from saline soil.</title>
        <authorList>
            <person name="Strakova D."/>
            <person name="Galisteo C."/>
            <person name="Sanchez-Porro C."/>
            <person name="Ventosa A."/>
        </authorList>
    </citation>
    <scope>NUCLEOTIDE SEQUENCE [LARGE SCALE GENOMIC DNA]</scope>
    <source>
        <strain evidence="2 3">S1CR25-12</strain>
    </source>
</reference>
<dbReference type="RefSeq" id="WP_310917714.1">
    <property type="nucleotide sequence ID" value="NZ_JAMQON010000001.1"/>
</dbReference>
<feature type="compositionally biased region" description="Basic and acidic residues" evidence="1">
    <location>
        <begin position="1"/>
        <end position="10"/>
    </location>
</feature>
<evidence type="ECO:0000313" key="2">
    <source>
        <dbReference type="EMBL" id="MDS0258154.1"/>
    </source>
</evidence>
<protein>
    <recommendedName>
        <fullName evidence="4">Nuclear receptor domain-containing protein</fullName>
    </recommendedName>
</protein>
<accession>A0ABU2F7F0</accession>
<evidence type="ECO:0000313" key="3">
    <source>
        <dbReference type="Proteomes" id="UP001259659"/>
    </source>
</evidence>
<organism evidence="2 3">
    <name type="scientific">Haloarcula saliterrae</name>
    <dbReference type="NCBI Taxonomy" id="2950534"/>
    <lineage>
        <taxon>Archaea</taxon>
        <taxon>Methanobacteriati</taxon>
        <taxon>Methanobacteriota</taxon>
        <taxon>Stenosarchaea group</taxon>
        <taxon>Halobacteria</taxon>
        <taxon>Halobacteriales</taxon>
        <taxon>Haloarculaceae</taxon>
        <taxon>Haloarcula</taxon>
    </lineage>
</organism>
<comment type="caution">
    <text evidence="2">The sequence shown here is derived from an EMBL/GenBank/DDBJ whole genome shotgun (WGS) entry which is preliminary data.</text>
</comment>
<gene>
    <name evidence="2" type="ORF">NDI56_01880</name>
</gene>
<name>A0ABU2F7F0_9EURY</name>
<sequence>MIGSANRRDVGNGGLNPPNNRSEYYYGERATCELCEVEQQCFDRYGLVACQACQAEFLPSGGGVLYFG</sequence>
<evidence type="ECO:0000256" key="1">
    <source>
        <dbReference type="SAM" id="MobiDB-lite"/>
    </source>
</evidence>
<proteinExistence type="predicted"/>